<gene>
    <name evidence="1" type="ORF">SAMN04487996_12299</name>
</gene>
<proteinExistence type="predicted"/>
<dbReference type="OrthoDB" id="955036at2"/>
<evidence type="ECO:0000313" key="2">
    <source>
        <dbReference type="Proteomes" id="UP000198748"/>
    </source>
</evidence>
<accession>A0A1G7WM50</accession>
<protein>
    <submittedName>
        <fullName evidence="1">Uncharacterized protein</fullName>
    </submittedName>
</protein>
<evidence type="ECO:0000313" key="1">
    <source>
        <dbReference type="EMBL" id="SDG72984.1"/>
    </source>
</evidence>
<name>A0A1G7WM50_9BACT</name>
<reference evidence="2" key="1">
    <citation type="submission" date="2016-10" db="EMBL/GenBank/DDBJ databases">
        <authorList>
            <person name="Varghese N."/>
            <person name="Submissions S."/>
        </authorList>
    </citation>
    <scope>NUCLEOTIDE SEQUENCE [LARGE SCALE GENOMIC DNA]</scope>
    <source>
        <strain evidence="2">DSM 25329</strain>
    </source>
</reference>
<sequence length="148" mass="16879">MQNLLDIHLNPDFWGVREHCLENLRPSHIERLEGLIRKYPTLLSGAFFLRSTSRNGTFFSYPDDEVGDKEVIAWSRISDDHEILCATNLNQENYAVVYVTVDDVMHSIDSSMKCLFASDLSPAELNIEVRNGKAIRLTIPPHALVIYC</sequence>
<organism evidence="1 2">
    <name type="scientific">Dyadobacter soli</name>
    <dbReference type="NCBI Taxonomy" id="659014"/>
    <lineage>
        <taxon>Bacteria</taxon>
        <taxon>Pseudomonadati</taxon>
        <taxon>Bacteroidota</taxon>
        <taxon>Cytophagia</taxon>
        <taxon>Cytophagales</taxon>
        <taxon>Spirosomataceae</taxon>
        <taxon>Dyadobacter</taxon>
    </lineage>
</organism>
<keyword evidence="2" id="KW-1185">Reference proteome</keyword>
<dbReference type="RefSeq" id="WP_090156729.1">
    <property type="nucleotide sequence ID" value="NZ_FNAN01000022.1"/>
</dbReference>
<dbReference type="Proteomes" id="UP000198748">
    <property type="component" value="Unassembled WGS sequence"/>
</dbReference>
<dbReference type="STRING" id="659014.SAMN04487996_12299"/>
<dbReference type="AlphaFoldDB" id="A0A1G7WM50"/>
<dbReference type="EMBL" id="FNAN01000022">
    <property type="protein sequence ID" value="SDG72984.1"/>
    <property type="molecule type" value="Genomic_DNA"/>
</dbReference>